<evidence type="ECO:0000313" key="4">
    <source>
        <dbReference type="EMBL" id="CRZ33262.1"/>
    </source>
</evidence>
<dbReference type="PANTHER" id="PTHR33498:SF1">
    <property type="entry name" value="TRANSPOSASE FOR INSERTION SEQUENCE ELEMENT IS1557"/>
    <property type="match status" value="1"/>
</dbReference>
<name>A0A0H5SD47_HERHM</name>
<keyword evidence="7" id="KW-1185">Reference proteome</keyword>
<dbReference type="AlphaFoldDB" id="A0A0H5SD47"/>
<dbReference type="RefSeq" id="WP_103201453.1">
    <property type="nucleotide sequence ID" value="NZ_CVTD020000003.1"/>
</dbReference>
<evidence type="ECO:0000313" key="7">
    <source>
        <dbReference type="Proteomes" id="UP000236497"/>
    </source>
</evidence>
<dbReference type="PANTHER" id="PTHR33498">
    <property type="entry name" value="TRANSPOSASE FOR INSERTION SEQUENCE ELEMENT IS1557"/>
    <property type="match status" value="1"/>
</dbReference>
<dbReference type="EMBL" id="CVTD020000027">
    <property type="protein sequence ID" value="CRZ35642.1"/>
    <property type="molecule type" value="Genomic_DNA"/>
</dbReference>
<evidence type="ECO:0000313" key="6">
    <source>
        <dbReference type="EMBL" id="CRZ35642.1"/>
    </source>
</evidence>
<dbReference type="InterPro" id="IPR047951">
    <property type="entry name" value="Transpos_ISL3"/>
</dbReference>
<evidence type="ECO:0000259" key="1">
    <source>
        <dbReference type="Pfam" id="PF01610"/>
    </source>
</evidence>
<evidence type="ECO:0000313" key="5">
    <source>
        <dbReference type="EMBL" id="CRZ33693.1"/>
    </source>
</evidence>
<dbReference type="EMBL" id="CVTD020000003">
    <property type="protein sequence ID" value="CRZ33262.1"/>
    <property type="molecule type" value="Genomic_DNA"/>
</dbReference>
<gene>
    <name evidence="4" type="ORF">HHT355_0046</name>
    <name evidence="5" type="ORF">HHT355_0488</name>
    <name evidence="6" type="ORF">HHT355_2456</name>
</gene>
<dbReference type="InterPro" id="IPR032877">
    <property type="entry name" value="Transposase_HTH"/>
</dbReference>
<dbReference type="NCBIfam" id="NF033550">
    <property type="entry name" value="transpos_ISL3"/>
    <property type="match status" value="1"/>
</dbReference>
<organism evidence="4 7">
    <name type="scientific">Herbinix hemicellulosilytica</name>
    <dbReference type="NCBI Taxonomy" id="1564487"/>
    <lineage>
        <taxon>Bacteria</taxon>
        <taxon>Bacillati</taxon>
        <taxon>Bacillota</taxon>
        <taxon>Clostridia</taxon>
        <taxon>Lachnospirales</taxon>
        <taxon>Lachnospiraceae</taxon>
        <taxon>Herbinix</taxon>
    </lineage>
</organism>
<dbReference type="Pfam" id="PF01610">
    <property type="entry name" value="DDE_Tnp_ISL3"/>
    <property type="match status" value="1"/>
</dbReference>
<evidence type="ECO:0008006" key="8">
    <source>
        <dbReference type="Google" id="ProtNLM"/>
    </source>
</evidence>
<reference evidence="4 7" key="1">
    <citation type="submission" date="2015-06" db="EMBL/GenBank/DDBJ databases">
        <authorList>
            <person name="Wibberg Daniel"/>
        </authorList>
    </citation>
    <scope>NUCLEOTIDE SEQUENCE [LARGE SCALE GENOMIC DNA]</scope>
    <source>
        <strain evidence="4 7">T3/55T</strain>
    </source>
</reference>
<dbReference type="InterPro" id="IPR029261">
    <property type="entry name" value="Transposase_Znf"/>
</dbReference>
<evidence type="ECO:0000259" key="3">
    <source>
        <dbReference type="Pfam" id="PF14690"/>
    </source>
</evidence>
<accession>A0A0H5SD47</accession>
<proteinExistence type="predicted"/>
<feature type="domain" description="Transposase IS204/IS1001/IS1096/IS1165 DDE" evidence="1">
    <location>
        <begin position="148"/>
        <end position="386"/>
    </location>
</feature>
<dbReference type="Pfam" id="PF13542">
    <property type="entry name" value="HTH_Tnp_ISL3"/>
    <property type="match status" value="1"/>
</dbReference>
<sequence>MLNKHITSLLNLEGIFVKKINHADNYLKIYIETKATTQICPCCHQQTKQIHDYRYQKIKDLPLQFKDCYLILKKRRYRCKCGKRFYEKYPFLARYQQRTTRLTQYIANELRNSVSIKAVAEKSNVSHSTVTRILDTIHYSSFPLKDAIAIDEFKGNAETGKYQCIIVNPKKNYIMDILPDRTQSHLSAYFREMNRNERHRVKFFVCDMWQPYVDLAYSYFPNAVVIIDKYHFIRHVTWAIENVRKRIQKSMSPTLRKYYKRSRKLILTRYYKLKDEDKKACDLMLLYNDDLRKAHMLKEWFYDICHNEKYSIQRKELFEWIKNAENSGIKEFKKCAATFRHWSKEILNAFKYGLTNGVTEGFNNKIKVLKRISYGIKNFERFRTRILHSCN</sequence>
<feature type="domain" description="Transposase IS204/IS1001/IS1096/IS1165 helix-turn-helix" evidence="2">
    <location>
        <begin position="87"/>
        <end position="137"/>
    </location>
</feature>
<protein>
    <recommendedName>
        <fullName evidence="8">Transposase</fullName>
    </recommendedName>
</protein>
<dbReference type="InterPro" id="IPR002560">
    <property type="entry name" value="Transposase_DDE"/>
</dbReference>
<dbReference type="EMBL" id="CVTD020000008">
    <property type="protein sequence ID" value="CRZ33693.1"/>
    <property type="molecule type" value="Genomic_DNA"/>
</dbReference>
<feature type="domain" description="Transposase IS204/IS1001/IS1096/IS1165 zinc-finger" evidence="3">
    <location>
        <begin position="38"/>
        <end position="81"/>
    </location>
</feature>
<dbReference type="Proteomes" id="UP000236497">
    <property type="component" value="Unassembled WGS sequence"/>
</dbReference>
<evidence type="ECO:0000259" key="2">
    <source>
        <dbReference type="Pfam" id="PF13542"/>
    </source>
</evidence>
<dbReference type="Pfam" id="PF14690">
    <property type="entry name" value="Zn_ribbon_ISL3"/>
    <property type="match status" value="1"/>
</dbReference>